<feature type="chain" id="PRO_5019549173" evidence="1">
    <location>
        <begin position="34"/>
        <end position="164"/>
    </location>
</feature>
<proteinExistence type="predicted"/>
<keyword evidence="3" id="KW-1185">Reference proteome</keyword>
<dbReference type="OrthoDB" id="9788332at2"/>
<dbReference type="EMBL" id="SACO01000005">
    <property type="protein sequence ID" value="RVU05461.1"/>
    <property type="molecule type" value="Genomic_DNA"/>
</dbReference>
<dbReference type="AlphaFoldDB" id="A0A437N6G2"/>
<evidence type="ECO:0000313" key="3">
    <source>
        <dbReference type="Proteomes" id="UP000282837"/>
    </source>
</evidence>
<name>A0A437N6G2_9SPHN</name>
<reference evidence="2 3" key="1">
    <citation type="submission" date="2019-01" db="EMBL/GenBank/DDBJ databases">
        <authorList>
            <person name="Chen W.-M."/>
        </authorList>
    </citation>
    <scope>NUCLEOTIDE SEQUENCE [LARGE SCALE GENOMIC DNA]</scope>
    <source>
        <strain evidence="2 3">FSY-9</strain>
    </source>
</reference>
<dbReference type="Pfam" id="PF09912">
    <property type="entry name" value="DUF2141"/>
    <property type="match status" value="1"/>
</dbReference>
<sequence>MERYGRSAAGRGRRSRVILPVALAFAAAGGVPAAPSASVATAPVTVQVAQVRSAKGRVHVALCPKERFLADTCVYEASAPAQAGVTTITFPAIPAGDYAAQAFHDENANGKMDRIMGVVPKEGFGFSRDAKVRFAPPKWDEAVFTHEAKPQVLQFSLRYMMGPK</sequence>
<comment type="caution">
    <text evidence="2">The sequence shown here is derived from an EMBL/GenBank/DDBJ whole genome shotgun (WGS) entry which is preliminary data.</text>
</comment>
<feature type="signal peptide" evidence="1">
    <location>
        <begin position="1"/>
        <end position="33"/>
    </location>
</feature>
<gene>
    <name evidence="2" type="ORF">EOE18_09185</name>
</gene>
<protein>
    <submittedName>
        <fullName evidence="2">DUF2141 domain-containing protein</fullName>
    </submittedName>
</protein>
<dbReference type="InterPro" id="IPR018673">
    <property type="entry name" value="DUF2141"/>
</dbReference>
<evidence type="ECO:0000256" key="1">
    <source>
        <dbReference type="SAM" id="SignalP"/>
    </source>
</evidence>
<organism evidence="2 3">
    <name type="scientific">Novosphingobium umbonatum</name>
    <dbReference type="NCBI Taxonomy" id="1908524"/>
    <lineage>
        <taxon>Bacteria</taxon>
        <taxon>Pseudomonadati</taxon>
        <taxon>Pseudomonadota</taxon>
        <taxon>Alphaproteobacteria</taxon>
        <taxon>Sphingomonadales</taxon>
        <taxon>Sphingomonadaceae</taxon>
        <taxon>Novosphingobium</taxon>
    </lineage>
</organism>
<dbReference type="Proteomes" id="UP000282837">
    <property type="component" value="Unassembled WGS sequence"/>
</dbReference>
<accession>A0A437N6G2</accession>
<evidence type="ECO:0000313" key="2">
    <source>
        <dbReference type="EMBL" id="RVU05461.1"/>
    </source>
</evidence>
<keyword evidence="1" id="KW-0732">Signal</keyword>